<evidence type="ECO:0000313" key="13">
    <source>
        <dbReference type="Proteomes" id="UP001174909"/>
    </source>
</evidence>
<comment type="subcellular location">
    <subcellularLocation>
        <location evidence="1">Nucleus</location>
    </subcellularLocation>
</comment>
<evidence type="ECO:0000256" key="7">
    <source>
        <dbReference type="ARBA" id="ARBA00023163"/>
    </source>
</evidence>
<evidence type="ECO:0000256" key="10">
    <source>
        <dbReference type="SAM" id="MobiDB-lite"/>
    </source>
</evidence>
<evidence type="ECO:0000256" key="3">
    <source>
        <dbReference type="ARBA" id="ARBA00022737"/>
    </source>
</evidence>
<evidence type="ECO:0000256" key="9">
    <source>
        <dbReference type="PROSITE-ProRule" id="PRU00146"/>
    </source>
</evidence>
<sequence length="246" mass="26589">MCGPSQLPKSVNFMYTSEELSALPLNTATKLPEKLPDAPLPPHHQDYSTASQCTSSSTSVLQPSSASLSTSVTITPPGTGSQQTAETSASDAVRLASITTTKVSQSGMVCSVCYRGRATVKQDKPEPLLQCSHCQGNIHPSCLGMSSEAAEVALTYPWQCLECKTCSVCGDPGGEEEMVFCDHCDRGYHTFCLDMKGIPEGQWLCMECCECAICGTESGRGDRNQWRHEFINNKFLHTLCLDCAKI</sequence>
<evidence type="ECO:0000256" key="1">
    <source>
        <dbReference type="ARBA" id="ARBA00004123"/>
    </source>
</evidence>
<dbReference type="Pfam" id="PF00628">
    <property type="entry name" value="PHD"/>
    <property type="match status" value="2"/>
</dbReference>
<feature type="compositionally biased region" description="Polar residues" evidence="10">
    <location>
        <begin position="76"/>
        <end position="88"/>
    </location>
</feature>
<reference evidence="12" key="1">
    <citation type="submission" date="2023-03" db="EMBL/GenBank/DDBJ databases">
        <authorList>
            <person name="Steffen K."/>
            <person name="Cardenas P."/>
        </authorList>
    </citation>
    <scope>NUCLEOTIDE SEQUENCE</scope>
</reference>
<keyword evidence="4 9" id="KW-0863">Zinc-finger</keyword>
<keyword evidence="7" id="KW-0804">Transcription</keyword>
<organism evidence="12 13">
    <name type="scientific">Geodia barretti</name>
    <name type="common">Barrett's horny sponge</name>
    <dbReference type="NCBI Taxonomy" id="519541"/>
    <lineage>
        <taxon>Eukaryota</taxon>
        <taxon>Metazoa</taxon>
        <taxon>Porifera</taxon>
        <taxon>Demospongiae</taxon>
        <taxon>Heteroscleromorpha</taxon>
        <taxon>Tetractinellida</taxon>
        <taxon>Astrophorina</taxon>
        <taxon>Geodiidae</taxon>
        <taxon>Geodia</taxon>
    </lineage>
</organism>
<dbReference type="Proteomes" id="UP001174909">
    <property type="component" value="Unassembled WGS sequence"/>
</dbReference>
<dbReference type="InterPro" id="IPR001965">
    <property type="entry name" value="Znf_PHD"/>
</dbReference>
<dbReference type="PANTHER" id="PTHR45888">
    <property type="entry name" value="HL01030P-RELATED"/>
    <property type="match status" value="1"/>
</dbReference>
<dbReference type="InterPro" id="IPR013083">
    <property type="entry name" value="Znf_RING/FYVE/PHD"/>
</dbReference>
<keyword evidence="3" id="KW-0677">Repeat</keyword>
<dbReference type="PROSITE" id="PS50016">
    <property type="entry name" value="ZF_PHD_2"/>
    <property type="match status" value="2"/>
</dbReference>
<evidence type="ECO:0000313" key="12">
    <source>
        <dbReference type="EMBL" id="CAI7992883.1"/>
    </source>
</evidence>
<feature type="domain" description="PHD-type" evidence="11">
    <location>
        <begin position="107"/>
        <end position="166"/>
    </location>
</feature>
<dbReference type="SMART" id="SM00249">
    <property type="entry name" value="PHD"/>
    <property type="match status" value="2"/>
</dbReference>
<comment type="caution">
    <text evidence="12">The sequence shown here is derived from an EMBL/GenBank/DDBJ whole genome shotgun (WGS) entry which is preliminary data.</text>
</comment>
<evidence type="ECO:0000256" key="5">
    <source>
        <dbReference type="ARBA" id="ARBA00022833"/>
    </source>
</evidence>
<name>A0AA35QVN8_GEOBA</name>
<dbReference type="InterPro" id="IPR019787">
    <property type="entry name" value="Znf_PHD-finger"/>
</dbReference>
<dbReference type="PANTHER" id="PTHR45888:SF4">
    <property type="entry name" value="PHD FINGER PROTEIN 10"/>
    <property type="match status" value="1"/>
</dbReference>
<proteinExistence type="predicted"/>
<evidence type="ECO:0000256" key="8">
    <source>
        <dbReference type="ARBA" id="ARBA00023242"/>
    </source>
</evidence>
<keyword evidence="8" id="KW-0539">Nucleus</keyword>
<evidence type="ECO:0000256" key="4">
    <source>
        <dbReference type="ARBA" id="ARBA00022771"/>
    </source>
</evidence>
<dbReference type="GO" id="GO:0005634">
    <property type="term" value="C:nucleus"/>
    <property type="evidence" value="ECO:0007669"/>
    <property type="project" value="UniProtKB-SubCell"/>
</dbReference>
<evidence type="ECO:0000256" key="2">
    <source>
        <dbReference type="ARBA" id="ARBA00022723"/>
    </source>
</evidence>
<protein>
    <submittedName>
        <fullName evidence="12">PHD finger protein 10</fullName>
    </submittedName>
</protein>
<gene>
    <name evidence="12" type="ORF">GBAR_LOCUS1144</name>
</gene>
<keyword evidence="13" id="KW-1185">Reference proteome</keyword>
<keyword evidence="6" id="KW-0805">Transcription regulation</keyword>
<accession>A0AA35QVN8</accession>
<dbReference type="InterPro" id="IPR011011">
    <property type="entry name" value="Znf_FYVE_PHD"/>
</dbReference>
<feature type="domain" description="PHD-type" evidence="11">
    <location>
        <begin position="163"/>
        <end position="211"/>
    </location>
</feature>
<dbReference type="GO" id="GO:0008270">
    <property type="term" value="F:zinc ion binding"/>
    <property type="evidence" value="ECO:0007669"/>
    <property type="project" value="UniProtKB-KW"/>
</dbReference>
<dbReference type="SUPFAM" id="SSF57903">
    <property type="entry name" value="FYVE/PHD zinc finger"/>
    <property type="match status" value="2"/>
</dbReference>
<feature type="region of interest" description="Disordered" evidence="10">
    <location>
        <begin position="31"/>
        <end position="88"/>
    </location>
</feature>
<evidence type="ECO:0000259" key="11">
    <source>
        <dbReference type="PROSITE" id="PS50016"/>
    </source>
</evidence>
<dbReference type="Gene3D" id="3.30.40.10">
    <property type="entry name" value="Zinc/RING finger domain, C3HC4 (zinc finger)"/>
    <property type="match status" value="1"/>
</dbReference>
<keyword evidence="2" id="KW-0479">Metal-binding</keyword>
<dbReference type="AlphaFoldDB" id="A0AA35QVN8"/>
<feature type="compositionally biased region" description="Low complexity" evidence="10">
    <location>
        <begin position="48"/>
        <end position="75"/>
    </location>
</feature>
<dbReference type="EMBL" id="CASHTH010000167">
    <property type="protein sequence ID" value="CAI7992883.1"/>
    <property type="molecule type" value="Genomic_DNA"/>
</dbReference>
<keyword evidence="5" id="KW-0862">Zinc</keyword>
<evidence type="ECO:0000256" key="6">
    <source>
        <dbReference type="ARBA" id="ARBA00023015"/>
    </source>
</evidence>